<dbReference type="InterPro" id="IPR036866">
    <property type="entry name" value="RibonucZ/Hydroxyglut_hydro"/>
</dbReference>
<organism evidence="2 3">
    <name type="scientific">Anaeromicropila herbilytica</name>
    <dbReference type="NCBI Taxonomy" id="2785025"/>
    <lineage>
        <taxon>Bacteria</taxon>
        <taxon>Bacillati</taxon>
        <taxon>Bacillota</taxon>
        <taxon>Clostridia</taxon>
        <taxon>Lachnospirales</taxon>
        <taxon>Lachnospiraceae</taxon>
        <taxon>Anaeromicropila</taxon>
    </lineage>
</organism>
<dbReference type="Proteomes" id="UP000595897">
    <property type="component" value="Chromosome"/>
</dbReference>
<dbReference type="InterPro" id="IPR001279">
    <property type="entry name" value="Metallo-B-lactamas"/>
</dbReference>
<evidence type="ECO:0000313" key="3">
    <source>
        <dbReference type="Proteomes" id="UP000595897"/>
    </source>
</evidence>
<dbReference type="InterPro" id="IPR052533">
    <property type="entry name" value="WalJ/YycJ-like"/>
</dbReference>
<dbReference type="PANTHER" id="PTHR47619">
    <property type="entry name" value="METALLO-HYDROLASE YYCJ-RELATED"/>
    <property type="match status" value="1"/>
</dbReference>
<dbReference type="AlphaFoldDB" id="A0A7R7EKH0"/>
<evidence type="ECO:0000259" key="1">
    <source>
        <dbReference type="SMART" id="SM00849"/>
    </source>
</evidence>
<dbReference type="PANTHER" id="PTHR47619:SF1">
    <property type="entry name" value="EXODEOXYRIBONUCLEASE WALJ"/>
    <property type="match status" value="1"/>
</dbReference>
<proteinExistence type="predicted"/>
<dbReference type="Gene3D" id="3.60.15.10">
    <property type="entry name" value="Ribonuclease Z/Hydroxyacylglutathione hydrolase-like"/>
    <property type="match status" value="1"/>
</dbReference>
<accession>A0A7R7EKH0</accession>
<protein>
    <submittedName>
        <fullName evidence="2">MBL fold hydrolase</fullName>
    </submittedName>
</protein>
<dbReference type="EMBL" id="AP024169">
    <property type="protein sequence ID" value="BCN30536.1"/>
    <property type="molecule type" value="Genomic_DNA"/>
</dbReference>
<keyword evidence="2" id="KW-0378">Hydrolase</keyword>
<evidence type="ECO:0000313" key="2">
    <source>
        <dbReference type="EMBL" id="BCN30536.1"/>
    </source>
</evidence>
<keyword evidence="3" id="KW-1185">Reference proteome</keyword>
<gene>
    <name evidence="2" type="ORF">bsdtb5_18310</name>
</gene>
<dbReference type="SUPFAM" id="SSF56281">
    <property type="entry name" value="Metallo-hydrolase/oxidoreductase"/>
    <property type="match status" value="1"/>
</dbReference>
<dbReference type="Pfam" id="PF12706">
    <property type="entry name" value="Lactamase_B_2"/>
    <property type="match status" value="1"/>
</dbReference>
<reference evidence="2 3" key="1">
    <citation type="submission" date="2020-11" db="EMBL/GenBank/DDBJ databases">
        <title>Draft genome sequencing of a Lachnospiraceae strain isolated from anoxic soil subjected to BSD treatment.</title>
        <authorList>
            <person name="Uek A."/>
            <person name="Tonouchi A."/>
        </authorList>
    </citation>
    <scope>NUCLEOTIDE SEQUENCE [LARGE SCALE GENOMIC DNA]</scope>
    <source>
        <strain evidence="2 3">TB5</strain>
    </source>
</reference>
<dbReference type="KEGG" id="ahb:bsdtb5_18310"/>
<feature type="domain" description="Metallo-beta-lactamase" evidence="1">
    <location>
        <begin position="11"/>
        <end position="193"/>
    </location>
</feature>
<dbReference type="RefSeq" id="WP_271715747.1">
    <property type="nucleotide sequence ID" value="NZ_AP024169.1"/>
</dbReference>
<name>A0A7R7EKH0_9FIRM</name>
<dbReference type="GO" id="GO:0016787">
    <property type="term" value="F:hydrolase activity"/>
    <property type="evidence" value="ECO:0007669"/>
    <property type="project" value="UniProtKB-KW"/>
</dbReference>
<dbReference type="SMART" id="SM00849">
    <property type="entry name" value="Lactamase_B"/>
    <property type="match status" value="1"/>
</dbReference>
<sequence>MNLCSIASGSSGNCIYVGNQDTNILIDAGISGKRVVDGLTSIDVNPEKLSAILVTHEHSDHISGIGVLSRKYKTPIYATAETINAILKTKSVGRIPDGLLHMIEPDQPFLIDDIKVEPFSISHDAANPVCYTFEEDGHRIGMATDLGTYNEYIIEKLSGLEALLLEANHDINMLQVGAYPYYLKQRILGNRGHLSNENSGKLISKIMNSNLKHVFLGHLSKENNYAELAYETVKVELEQNTEYSSNPFHLSVANREEPSLFVTVS</sequence>